<dbReference type="EMBL" id="LXQA010036378">
    <property type="protein sequence ID" value="MCH97975.1"/>
    <property type="molecule type" value="Genomic_DNA"/>
</dbReference>
<dbReference type="GO" id="GO:0006013">
    <property type="term" value="P:mannose metabolic process"/>
    <property type="evidence" value="ECO:0007669"/>
    <property type="project" value="InterPro"/>
</dbReference>
<dbReference type="InterPro" id="IPR011330">
    <property type="entry name" value="Glyco_hydro/deAcase_b/a-brl"/>
</dbReference>
<organism evidence="2 3">
    <name type="scientific">Trifolium medium</name>
    <dbReference type="NCBI Taxonomy" id="97028"/>
    <lineage>
        <taxon>Eukaryota</taxon>
        <taxon>Viridiplantae</taxon>
        <taxon>Streptophyta</taxon>
        <taxon>Embryophyta</taxon>
        <taxon>Tracheophyta</taxon>
        <taxon>Spermatophyta</taxon>
        <taxon>Magnoliopsida</taxon>
        <taxon>eudicotyledons</taxon>
        <taxon>Gunneridae</taxon>
        <taxon>Pentapetalae</taxon>
        <taxon>rosids</taxon>
        <taxon>fabids</taxon>
        <taxon>Fabales</taxon>
        <taxon>Fabaceae</taxon>
        <taxon>Papilionoideae</taxon>
        <taxon>50 kb inversion clade</taxon>
        <taxon>NPAAA clade</taxon>
        <taxon>Hologalegina</taxon>
        <taxon>IRL clade</taxon>
        <taxon>Trifolieae</taxon>
        <taxon>Trifolium</taxon>
    </lineage>
</organism>
<feature type="domain" description="Glycoside hydrolase family 38 N-terminal" evidence="1">
    <location>
        <begin position="1"/>
        <end position="102"/>
    </location>
</feature>
<dbReference type="Pfam" id="PF01074">
    <property type="entry name" value="Glyco_hydro_38N"/>
    <property type="match status" value="1"/>
</dbReference>
<sequence length="111" mass="13271">LGFDSLFFARIDYQDRAKRLKEKTLEVVWQGSRSLGSSSQDDILLFDYNVEERVNDFVSAALAQANVTRTNHIMWEMGTDFRYQYANSWFRQMDKFIHYVNQVLEFVWLIE</sequence>
<feature type="non-terminal residue" evidence="2">
    <location>
        <position position="1"/>
    </location>
</feature>
<dbReference type="Gene3D" id="3.20.110.10">
    <property type="entry name" value="Glycoside hydrolase 38, N terminal domain"/>
    <property type="match status" value="2"/>
</dbReference>
<accession>A0A392NFQ5</accession>
<dbReference type="PANTHER" id="PTHR11607:SF60">
    <property type="entry name" value="ALPHA-MANNOSIDASE"/>
    <property type="match status" value="1"/>
</dbReference>
<keyword evidence="3" id="KW-1185">Reference proteome</keyword>
<name>A0A392NFQ5_9FABA</name>
<evidence type="ECO:0000313" key="2">
    <source>
        <dbReference type="EMBL" id="MCH97975.1"/>
    </source>
</evidence>
<evidence type="ECO:0000313" key="3">
    <source>
        <dbReference type="Proteomes" id="UP000265520"/>
    </source>
</evidence>
<dbReference type="SUPFAM" id="SSF88713">
    <property type="entry name" value="Glycoside hydrolase/deacetylase"/>
    <property type="match status" value="1"/>
</dbReference>
<dbReference type="InterPro" id="IPR027291">
    <property type="entry name" value="Glyco_hydro_38_N_sf"/>
</dbReference>
<proteinExistence type="predicted"/>
<protein>
    <submittedName>
        <fullName evidence="2">Lysosomal alpha-mannosidase-like</fullName>
    </submittedName>
</protein>
<dbReference type="InterPro" id="IPR000602">
    <property type="entry name" value="Glyco_hydro_38_N"/>
</dbReference>
<dbReference type="InterPro" id="IPR050843">
    <property type="entry name" value="Glycosyl_Hydrlase_38"/>
</dbReference>
<dbReference type="GO" id="GO:0004559">
    <property type="term" value="F:alpha-mannosidase activity"/>
    <property type="evidence" value="ECO:0007669"/>
    <property type="project" value="InterPro"/>
</dbReference>
<evidence type="ECO:0000259" key="1">
    <source>
        <dbReference type="Pfam" id="PF01074"/>
    </source>
</evidence>
<dbReference type="PANTHER" id="PTHR11607">
    <property type="entry name" value="ALPHA-MANNOSIDASE"/>
    <property type="match status" value="1"/>
</dbReference>
<reference evidence="2 3" key="1">
    <citation type="journal article" date="2018" name="Front. Plant Sci.">
        <title>Red Clover (Trifolium pratense) and Zigzag Clover (T. medium) - A Picture of Genomic Similarities and Differences.</title>
        <authorList>
            <person name="Dluhosova J."/>
            <person name="Istvanek J."/>
            <person name="Nedelnik J."/>
            <person name="Repkova J."/>
        </authorList>
    </citation>
    <scope>NUCLEOTIDE SEQUENCE [LARGE SCALE GENOMIC DNA]</scope>
    <source>
        <strain evidence="3">cv. 10/8</strain>
        <tissue evidence="2">Leaf</tissue>
    </source>
</reference>
<gene>
    <name evidence="2" type="ORF">A2U01_0018973</name>
</gene>
<dbReference type="AlphaFoldDB" id="A0A392NFQ5"/>
<dbReference type="Proteomes" id="UP000265520">
    <property type="component" value="Unassembled WGS sequence"/>
</dbReference>
<comment type="caution">
    <text evidence="2">The sequence shown here is derived from an EMBL/GenBank/DDBJ whole genome shotgun (WGS) entry which is preliminary data.</text>
</comment>